<dbReference type="Proteomes" id="UP000294887">
    <property type="component" value="Unassembled WGS sequence"/>
</dbReference>
<evidence type="ECO:0000313" key="7">
    <source>
        <dbReference type="Proteomes" id="UP000294887"/>
    </source>
</evidence>
<sequence length="144" mass="15741">MSEVIKHYSTDNITVVWQPAKCSHSKICFHQLPQVFNPNNRPWVTLDGSSEDEVVAQVGKCPSGALSIQQKKEISTQMNTQDKDTATKVKVTKGGPLLVEGNLTITMPDGEEVTKEGMTALCRCGASANKPYCDGSHNKIEFDT</sequence>
<dbReference type="OrthoDB" id="9795032at2"/>
<dbReference type="RefSeq" id="WP_131907446.1">
    <property type="nucleotide sequence ID" value="NZ_BAAAFU010000007.1"/>
</dbReference>
<organism evidence="6 7">
    <name type="scientific">Cocleimonas flava</name>
    <dbReference type="NCBI Taxonomy" id="634765"/>
    <lineage>
        <taxon>Bacteria</taxon>
        <taxon>Pseudomonadati</taxon>
        <taxon>Pseudomonadota</taxon>
        <taxon>Gammaproteobacteria</taxon>
        <taxon>Thiotrichales</taxon>
        <taxon>Thiotrichaceae</taxon>
        <taxon>Cocleimonas</taxon>
    </lineage>
</organism>
<proteinExistence type="predicted"/>
<dbReference type="GO" id="GO:0046872">
    <property type="term" value="F:metal ion binding"/>
    <property type="evidence" value="ECO:0007669"/>
    <property type="project" value="UniProtKB-KW"/>
</dbReference>
<accession>A0A4R1EY60</accession>
<dbReference type="InterPro" id="IPR010693">
    <property type="entry name" value="Divergent_4Fe-4S_mono-cluster"/>
</dbReference>
<evidence type="ECO:0000256" key="3">
    <source>
        <dbReference type="ARBA" id="ARBA00023004"/>
    </source>
</evidence>
<evidence type="ECO:0000256" key="4">
    <source>
        <dbReference type="ARBA" id="ARBA00023014"/>
    </source>
</evidence>
<evidence type="ECO:0000259" key="5">
    <source>
        <dbReference type="SMART" id="SM00704"/>
    </source>
</evidence>
<evidence type="ECO:0000256" key="1">
    <source>
        <dbReference type="ARBA" id="ARBA00022714"/>
    </source>
</evidence>
<dbReference type="GO" id="GO:0051537">
    <property type="term" value="F:2 iron, 2 sulfur cluster binding"/>
    <property type="evidence" value="ECO:0007669"/>
    <property type="project" value="UniProtKB-KW"/>
</dbReference>
<evidence type="ECO:0000313" key="6">
    <source>
        <dbReference type="EMBL" id="TCJ82951.1"/>
    </source>
</evidence>
<dbReference type="InterPro" id="IPR018967">
    <property type="entry name" value="FeS-contain_CDGSH-typ"/>
</dbReference>
<keyword evidence="4" id="KW-0411">Iron-sulfur</keyword>
<dbReference type="Pfam" id="PF06902">
    <property type="entry name" value="Fer4_19"/>
    <property type="match status" value="1"/>
</dbReference>
<keyword evidence="2" id="KW-0479">Metal-binding</keyword>
<dbReference type="EMBL" id="SMFQ01000005">
    <property type="protein sequence ID" value="TCJ82951.1"/>
    <property type="molecule type" value="Genomic_DNA"/>
</dbReference>
<comment type="caution">
    <text evidence="6">The sequence shown here is derived from an EMBL/GenBank/DDBJ whole genome shotgun (WGS) entry which is preliminary data.</text>
</comment>
<dbReference type="GO" id="GO:0005737">
    <property type="term" value="C:cytoplasm"/>
    <property type="evidence" value="ECO:0007669"/>
    <property type="project" value="UniProtKB-ARBA"/>
</dbReference>
<dbReference type="AlphaFoldDB" id="A0A4R1EY60"/>
<evidence type="ECO:0000256" key="2">
    <source>
        <dbReference type="ARBA" id="ARBA00022723"/>
    </source>
</evidence>
<dbReference type="Gene3D" id="3.40.5.90">
    <property type="entry name" value="CDGSH iron-sulfur domain, mitoNEET-type"/>
    <property type="match status" value="1"/>
</dbReference>
<feature type="domain" description="Iron-binding zinc finger CDGSH type" evidence="5">
    <location>
        <begin position="106"/>
        <end position="143"/>
    </location>
</feature>
<protein>
    <submittedName>
        <fullName evidence="6">CDGSH-type Zn-finger protein</fullName>
    </submittedName>
</protein>
<keyword evidence="1" id="KW-0001">2Fe-2S</keyword>
<dbReference type="Pfam" id="PF09360">
    <property type="entry name" value="zf-CDGSH"/>
    <property type="match status" value="1"/>
</dbReference>
<name>A0A4R1EY60_9GAMM</name>
<gene>
    <name evidence="6" type="ORF">EV695_3689</name>
</gene>
<keyword evidence="7" id="KW-1185">Reference proteome</keyword>
<dbReference type="InterPro" id="IPR042216">
    <property type="entry name" value="MitoNEET_CISD"/>
</dbReference>
<keyword evidence="3" id="KW-0408">Iron</keyword>
<dbReference type="SMART" id="SM00704">
    <property type="entry name" value="ZnF_CDGSH"/>
    <property type="match status" value="1"/>
</dbReference>
<reference evidence="6 7" key="1">
    <citation type="submission" date="2019-03" db="EMBL/GenBank/DDBJ databases">
        <title>Genomic Encyclopedia of Type Strains, Phase IV (KMG-IV): sequencing the most valuable type-strain genomes for metagenomic binning, comparative biology and taxonomic classification.</title>
        <authorList>
            <person name="Goeker M."/>
        </authorList>
    </citation>
    <scope>NUCLEOTIDE SEQUENCE [LARGE SCALE GENOMIC DNA]</scope>
    <source>
        <strain evidence="6 7">DSM 24830</strain>
    </source>
</reference>